<keyword evidence="1" id="KW-1133">Transmembrane helix</keyword>
<feature type="transmembrane region" description="Helical" evidence="1">
    <location>
        <begin position="12"/>
        <end position="32"/>
    </location>
</feature>
<feature type="domain" description="CAAX prenyl protease 2/Lysostaphin resistance protein A-like" evidence="2">
    <location>
        <begin position="130"/>
        <end position="236"/>
    </location>
</feature>
<feature type="transmembrane region" description="Helical" evidence="1">
    <location>
        <begin position="160"/>
        <end position="182"/>
    </location>
</feature>
<feature type="transmembrane region" description="Helical" evidence="1">
    <location>
        <begin position="129"/>
        <end position="148"/>
    </location>
</feature>
<keyword evidence="3" id="KW-0482">Metalloprotease</keyword>
<dbReference type="InterPro" id="IPR003675">
    <property type="entry name" value="Rce1/LyrA-like_dom"/>
</dbReference>
<dbReference type="InterPro" id="IPR042150">
    <property type="entry name" value="MmRce1-like"/>
</dbReference>
<protein>
    <submittedName>
        <fullName evidence="3">CPBP family intramembrane metalloprotease</fullName>
    </submittedName>
</protein>
<feature type="transmembrane region" description="Helical" evidence="1">
    <location>
        <begin position="226"/>
        <end position="245"/>
    </location>
</feature>
<keyword evidence="3" id="KW-0378">Hydrolase</keyword>
<dbReference type="Proteomes" id="UP000321456">
    <property type="component" value="Unassembled WGS sequence"/>
</dbReference>
<dbReference type="PANTHER" id="PTHR35797">
    <property type="entry name" value="PROTEASE-RELATED"/>
    <property type="match status" value="1"/>
</dbReference>
<evidence type="ECO:0000256" key="1">
    <source>
        <dbReference type="SAM" id="Phobius"/>
    </source>
</evidence>
<organism evidence="3 4">
    <name type="scientific">Flagellimonas hymeniacidonis</name>
    <dbReference type="NCBI Taxonomy" id="2603628"/>
    <lineage>
        <taxon>Bacteria</taxon>
        <taxon>Pseudomonadati</taxon>
        <taxon>Bacteroidota</taxon>
        <taxon>Flavobacteriia</taxon>
        <taxon>Flavobacteriales</taxon>
        <taxon>Flavobacteriaceae</taxon>
        <taxon>Flagellimonas</taxon>
    </lineage>
</organism>
<comment type="caution">
    <text evidence="3">The sequence shown here is derived from an EMBL/GenBank/DDBJ whole genome shotgun (WGS) entry which is preliminary data.</text>
</comment>
<reference evidence="3 4" key="1">
    <citation type="submission" date="2019-08" db="EMBL/GenBank/DDBJ databases">
        <title>Professor.</title>
        <authorList>
            <person name="Park J.S."/>
        </authorList>
    </citation>
    <scope>NUCLEOTIDE SEQUENCE [LARGE SCALE GENOMIC DNA]</scope>
    <source>
        <strain evidence="3 4">176CP5-101</strain>
    </source>
</reference>
<keyword evidence="3" id="KW-0645">Protease</keyword>
<proteinExistence type="predicted"/>
<dbReference type="GO" id="GO:0004175">
    <property type="term" value="F:endopeptidase activity"/>
    <property type="evidence" value="ECO:0007669"/>
    <property type="project" value="UniProtKB-ARBA"/>
</dbReference>
<dbReference type="EMBL" id="VRUR01000003">
    <property type="protein sequence ID" value="TXN34309.1"/>
    <property type="molecule type" value="Genomic_DNA"/>
</dbReference>
<dbReference type="RefSeq" id="WP_147745152.1">
    <property type="nucleotide sequence ID" value="NZ_VRUR01000003.1"/>
</dbReference>
<sequence length="247" mass="27424">MREYIKNSPVTLFFLLTFIISWGGILIVPYQTGIPATARQFDKLLPISMIPFLLGPSIAGFIMIGLTKGKKGVSELFKKLLKWCLGSSIYLIALFIIPTFSIISLLILYQFSEVYIPDIVTKDDKTTLILSGLIYGIIVGGLLEELGWSGYAIPKLREKYSVLKTGLIIGIFWGAWHFLPIFSGSGDSSGNLVLSTFLPGLFFHYAGLIPVRILIVWLYDRSLSLIPPIILHATLTAFTLSSSIFPR</sequence>
<evidence type="ECO:0000313" key="3">
    <source>
        <dbReference type="EMBL" id="TXN34309.1"/>
    </source>
</evidence>
<dbReference type="Pfam" id="PF02517">
    <property type="entry name" value="Rce1-like"/>
    <property type="match status" value="1"/>
</dbReference>
<dbReference type="GO" id="GO:0008237">
    <property type="term" value="F:metallopeptidase activity"/>
    <property type="evidence" value="ECO:0007669"/>
    <property type="project" value="UniProtKB-KW"/>
</dbReference>
<feature type="transmembrane region" description="Helical" evidence="1">
    <location>
        <begin position="202"/>
        <end position="219"/>
    </location>
</feature>
<dbReference type="PANTHER" id="PTHR35797:SF1">
    <property type="entry name" value="PROTEASE"/>
    <property type="match status" value="1"/>
</dbReference>
<keyword evidence="1" id="KW-0812">Transmembrane</keyword>
<evidence type="ECO:0000259" key="2">
    <source>
        <dbReference type="Pfam" id="PF02517"/>
    </source>
</evidence>
<keyword evidence="4" id="KW-1185">Reference proteome</keyword>
<feature type="transmembrane region" description="Helical" evidence="1">
    <location>
        <begin position="88"/>
        <end position="109"/>
    </location>
</feature>
<keyword evidence="1" id="KW-0472">Membrane</keyword>
<dbReference type="GO" id="GO:0080120">
    <property type="term" value="P:CAAX-box protein maturation"/>
    <property type="evidence" value="ECO:0007669"/>
    <property type="project" value="UniProtKB-ARBA"/>
</dbReference>
<gene>
    <name evidence="3" type="ORF">FVB32_17440</name>
</gene>
<evidence type="ECO:0000313" key="4">
    <source>
        <dbReference type="Proteomes" id="UP000321456"/>
    </source>
</evidence>
<feature type="transmembrane region" description="Helical" evidence="1">
    <location>
        <begin position="44"/>
        <end position="67"/>
    </location>
</feature>
<dbReference type="AlphaFoldDB" id="A0A5C8V1J9"/>
<name>A0A5C8V1J9_9FLAO</name>
<dbReference type="GO" id="GO:0006508">
    <property type="term" value="P:proteolysis"/>
    <property type="evidence" value="ECO:0007669"/>
    <property type="project" value="UniProtKB-KW"/>
</dbReference>
<accession>A0A5C8V1J9</accession>